<keyword evidence="3 8" id="KW-0479">Metal-binding</keyword>
<accession>A3DPX2</accession>
<evidence type="ECO:0000256" key="1">
    <source>
        <dbReference type="ARBA" id="ARBA00022645"/>
    </source>
</evidence>
<organism evidence="11 12">
    <name type="scientific">Staphylothermus marinus (strain ATCC 43588 / DSM 3639 / JCM 9404 / F1)</name>
    <dbReference type="NCBI Taxonomy" id="399550"/>
    <lineage>
        <taxon>Archaea</taxon>
        <taxon>Thermoproteota</taxon>
        <taxon>Thermoprotei</taxon>
        <taxon>Desulfurococcales</taxon>
        <taxon>Desulfurococcaceae</taxon>
        <taxon>Staphylothermus</taxon>
    </lineage>
</organism>
<dbReference type="STRING" id="399550.Smar_1598"/>
<dbReference type="HOGENOM" id="CLU_032916_1_1_2"/>
<evidence type="ECO:0000313" key="12">
    <source>
        <dbReference type="Proteomes" id="UP000000254"/>
    </source>
</evidence>
<dbReference type="EC" id="3.4.17.19" evidence="8"/>
<dbReference type="GO" id="GO:0006508">
    <property type="term" value="P:proteolysis"/>
    <property type="evidence" value="ECO:0007669"/>
    <property type="project" value="UniProtKB-UniRule"/>
</dbReference>
<dbReference type="Proteomes" id="UP000000254">
    <property type="component" value="Chromosome"/>
</dbReference>
<feature type="binding site" evidence="9">
    <location>
        <position position="271"/>
    </location>
    <ligand>
        <name>Zn(2+)</name>
        <dbReference type="ChEBI" id="CHEBI:29105"/>
        <note>catalytic</note>
    </ligand>
</feature>
<keyword evidence="9" id="KW-0862">Zinc</keyword>
<dbReference type="FunFam" id="1.10.1370.30:FF:000003">
    <property type="entry name" value="Thermostable carboxypeptidase 1"/>
    <property type="match status" value="1"/>
</dbReference>
<evidence type="ECO:0000256" key="6">
    <source>
        <dbReference type="ARBA" id="ARBA00052755"/>
    </source>
</evidence>
<dbReference type="PIRSF" id="PIRSF006615">
    <property type="entry name" value="Zn_crbxpep_Taq"/>
    <property type="match status" value="1"/>
</dbReference>
<dbReference type="PANTHER" id="PTHR34217">
    <property type="entry name" value="METAL-DEPENDENT CARBOXYPEPTIDASE"/>
    <property type="match status" value="1"/>
</dbReference>
<evidence type="ECO:0000256" key="3">
    <source>
        <dbReference type="ARBA" id="ARBA00022723"/>
    </source>
</evidence>
<reference evidence="11 12" key="2">
    <citation type="journal article" date="2009" name="Stand. Genomic Sci.">
        <title>Complete genome sequence of Staphylothermus marinus Stetter and Fiala 1986 type strain F1.</title>
        <authorList>
            <person name="Anderson I.J."/>
            <person name="Sun H."/>
            <person name="Lapidus A."/>
            <person name="Copeland A."/>
            <person name="Glavina Del Rio T."/>
            <person name="Tice H."/>
            <person name="Dalin E."/>
            <person name="Lucas S."/>
            <person name="Barry K."/>
            <person name="Land M."/>
            <person name="Richardson P."/>
            <person name="Huber H."/>
            <person name="Kyrpides N.C."/>
        </authorList>
    </citation>
    <scope>NUCLEOTIDE SEQUENCE [LARGE SCALE GENOMIC DNA]</scope>
    <source>
        <strain evidence="12">ATCC 43588 / DSM 3639 / JCM 9404 / F1</strain>
    </source>
</reference>
<dbReference type="CDD" id="cd06460">
    <property type="entry name" value="M32_Taq"/>
    <property type="match status" value="1"/>
</dbReference>
<protein>
    <recommendedName>
        <fullName evidence="8">Metal-dependent carboxypeptidase</fullName>
        <ecNumber evidence="8">3.4.17.19</ecNumber>
    </recommendedName>
</protein>
<evidence type="ECO:0000256" key="7">
    <source>
        <dbReference type="ARBA" id="ARBA00061580"/>
    </source>
</evidence>
<sequence length="497" mass="58631">MVFENQVIKDIINKYRVIWAIGHAQSLMGWDAETYMPREGVKERAIAQSELSVLSQQLILRPEFVELVDKASQIEDLNDYEKGVVRVLQRRIRIAKALPPWLVAEYSRVTQEAVVVWREAKQQNDFDKFKPYLEKIVDLARKTADYLGWEEHPYDALLDLYEEGLRTKDVDRILGYLEKEIKRVLDKVLSEGKYPREHLLEKMKYRREDMEKINLKTLELFGFPLGKRSRIDVSAHPFTQSMGLFDVRITTRYEGYDFKRSLLSVVHEFGHALYELQIDEKLMATPIGHGVSLGIHEGQSRFWENIIGRSKEFVEVIYPILKEHLDFIEKYTPEDIYYYFNTVRPSLIRTEADEVTYNLHILLRAKIEKQLISGEIKVDDVPEIWNNTIEELLGVKPRNYAEGVLQDIHWSMGSIGYFPTYTLGNLVAAQMKYHMLNEINIPEKILNKEFQEIEEWQREKIHKWGATYAPKDLLRKAFGEEYEPKYFIKHIEEKYLS</sequence>
<keyword evidence="2 8" id="KW-0645">Protease</keyword>
<dbReference type="AlphaFoldDB" id="A3DPX2"/>
<evidence type="ECO:0000256" key="10">
    <source>
        <dbReference type="PIRSR" id="PIRSR006615-2"/>
    </source>
</evidence>
<evidence type="ECO:0000256" key="9">
    <source>
        <dbReference type="PIRSR" id="PIRSR006615-1"/>
    </source>
</evidence>
<name>A3DPX2_STAMF</name>
<proteinExistence type="inferred from homology"/>
<feature type="active site" description="Proton donor/acceptor" evidence="10">
    <location>
        <position position="268"/>
    </location>
</feature>
<dbReference type="KEGG" id="smr:Smar_1598"/>
<dbReference type="OrthoDB" id="7244at2157"/>
<evidence type="ECO:0000256" key="2">
    <source>
        <dbReference type="ARBA" id="ARBA00022670"/>
    </source>
</evidence>
<dbReference type="Gene3D" id="1.10.1370.30">
    <property type="match status" value="1"/>
</dbReference>
<comment type="function">
    <text evidence="8">Broad specificity carboxypetidase that releases amino acids sequentially from the C-terminus, including neutral, aromatic, polar and basic residues.</text>
</comment>
<comment type="cofactor">
    <cofactor evidence="9">
        <name>Zn(2+)</name>
        <dbReference type="ChEBI" id="CHEBI:29105"/>
    </cofactor>
    <text evidence="9">Binds 1 zinc ion per subunit.</text>
</comment>
<keyword evidence="12" id="KW-1185">Reference proteome</keyword>
<dbReference type="InterPro" id="IPR001333">
    <property type="entry name" value="Peptidase_M32_Taq"/>
</dbReference>
<gene>
    <name evidence="11" type="ordered locus">Smar_1598</name>
</gene>
<dbReference type="Pfam" id="PF02074">
    <property type="entry name" value="Peptidase_M32"/>
    <property type="match status" value="1"/>
</dbReference>
<dbReference type="GO" id="GO:0046914">
    <property type="term" value="F:transition metal ion binding"/>
    <property type="evidence" value="ECO:0007669"/>
    <property type="project" value="UniProtKB-ARBA"/>
</dbReference>
<dbReference type="PRINTS" id="PR00998">
    <property type="entry name" value="CRBOXYPTASET"/>
</dbReference>
<dbReference type="GO" id="GO:0004181">
    <property type="term" value="F:metallocarboxypeptidase activity"/>
    <property type="evidence" value="ECO:0007669"/>
    <property type="project" value="UniProtKB-UniRule"/>
</dbReference>
<evidence type="ECO:0000256" key="4">
    <source>
        <dbReference type="ARBA" id="ARBA00022801"/>
    </source>
</evidence>
<dbReference type="RefSeq" id="WP_011839876.1">
    <property type="nucleotide sequence ID" value="NC_009033.1"/>
</dbReference>
<dbReference type="SUPFAM" id="SSF55486">
    <property type="entry name" value="Metalloproteases ('zincins'), catalytic domain"/>
    <property type="match status" value="1"/>
</dbReference>
<keyword evidence="1 8" id="KW-0121">Carboxypeptidase</keyword>
<dbReference type="MEROPS" id="M32.002"/>
<dbReference type="PROSITE" id="PS52034">
    <property type="entry name" value="PEPTIDASE_M32"/>
    <property type="match status" value="1"/>
</dbReference>
<dbReference type="EMBL" id="CP000575">
    <property type="protein sequence ID" value="ABN70682.1"/>
    <property type="molecule type" value="Genomic_DNA"/>
</dbReference>
<evidence type="ECO:0000256" key="8">
    <source>
        <dbReference type="PIRNR" id="PIRNR006615"/>
    </source>
</evidence>
<dbReference type="GeneID" id="4906685"/>
<reference evidence="12" key="1">
    <citation type="journal article" date="2009" name="BMC Genomics">
        <title>The complete genome sequence of Staphylothermus marinus reveals differences in sulfur metabolism among heterotrophic Crenarchaeota.</title>
        <authorList>
            <person name="Anderson I.J."/>
            <person name="Dharmarajan L."/>
            <person name="Rodriguez J."/>
            <person name="Hooper S."/>
            <person name="Porat I."/>
            <person name="Ulrich L.E."/>
            <person name="Elkins J.G."/>
            <person name="Mavromatis K."/>
            <person name="Sun H."/>
            <person name="Land M."/>
            <person name="Lapidus A."/>
            <person name="Lucas S."/>
            <person name="Barry K."/>
            <person name="Huber H."/>
            <person name="Zhulin I.B."/>
            <person name="Whitman W.B."/>
            <person name="Mukhopadhyay B."/>
            <person name="Woese C."/>
            <person name="Bristow J."/>
            <person name="Kyrpides N."/>
        </authorList>
    </citation>
    <scope>NUCLEOTIDE SEQUENCE [LARGE SCALE GENOMIC DNA]</scope>
    <source>
        <strain evidence="12">ATCC 43588 / DSM 3639 / JCM 9404 / F1</strain>
    </source>
</reference>
<keyword evidence="5 8" id="KW-0482">Metalloprotease</keyword>
<dbReference type="PANTHER" id="PTHR34217:SF1">
    <property type="entry name" value="CARBOXYPEPTIDASE 1"/>
    <property type="match status" value="1"/>
</dbReference>
<feature type="binding site" evidence="9">
    <location>
        <position position="267"/>
    </location>
    <ligand>
        <name>Zn(2+)</name>
        <dbReference type="ChEBI" id="CHEBI:29105"/>
        <note>catalytic</note>
    </ligand>
</feature>
<keyword evidence="4 8" id="KW-0378">Hydrolase</keyword>
<comment type="similarity">
    <text evidence="7 8">Belongs to the peptidase M32 family.</text>
</comment>
<evidence type="ECO:0000313" key="11">
    <source>
        <dbReference type="EMBL" id="ABN70682.1"/>
    </source>
</evidence>
<feature type="binding site" evidence="9">
    <location>
        <position position="297"/>
    </location>
    <ligand>
        <name>Zn(2+)</name>
        <dbReference type="ChEBI" id="CHEBI:29105"/>
        <note>catalytic</note>
    </ligand>
</feature>
<evidence type="ECO:0000256" key="5">
    <source>
        <dbReference type="ARBA" id="ARBA00023049"/>
    </source>
</evidence>
<dbReference type="eggNOG" id="arCOG04247">
    <property type="taxonomic scope" value="Archaea"/>
</dbReference>
<comment type="catalytic activity">
    <reaction evidence="6 8">
        <text>Release of a C-terminal amino acid with broad specificity, except for -Pro.</text>
        <dbReference type="EC" id="3.4.17.19"/>
    </reaction>
</comment>